<name>A0ABR2EBI8_9ROSI</name>
<comment type="caution">
    <text evidence="2">The sequence shown here is derived from an EMBL/GenBank/DDBJ whole genome shotgun (WGS) entry which is preliminary data.</text>
</comment>
<gene>
    <name evidence="2" type="ORF">V6N12_003280</name>
</gene>
<reference evidence="2 3" key="1">
    <citation type="journal article" date="2024" name="G3 (Bethesda)">
        <title>Genome assembly of Hibiscus sabdariffa L. provides insights into metabolisms of medicinal natural products.</title>
        <authorList>
            <person name="Kim T."/>
        </authorList>
    </citation>
    <scope>NUCLEOTIDE SEQUENCE [LARGE SCALE GENOMIC DNA]</scope>
    <source>
        <strain evidence="2">TK-2024</strain>
        <tissue evidence="2">Old leaves</tissue>
    </source>
</reference>
<evidence type="ECO:0000313" key="2">
    <source>
        <dbReference type="EMBL" id="KAK8556889.1"/>
    </source>
</evidence>
<sequence length="258" mass="29691">MAWAAKFLLPIRQSFSQSRQLLVHGKIGPLKTWVEPRLQNRASKLEYKLNVQRKYVQGFCLAGNRNMRSVFGVSVLFGAIYCWPRFSYAMDALDIFADGMHLDSCDASEGEDDRHKLWLLMRKLWLPLVFVFTVLVNWDSPFAVTIRIILFLLSTKPSPSSIYLYVEKLRHGYMRQNPLFYGFKSLHASKVEVQDYKLLCLATTSSLVHHCDNEILYREAVIFIVDGRTRTAKHGCLFQEIRFKGTGRGCNRSSKAAP</sequence>
<organism evidence="2 3">
    <name type="scientific">Hibiscus sabdariffa</name>
    <name type="common">roselle</name>
    <dbReference type="NCBI Taxonomy" id="183260"/>
    <lineage>
        <taxon>Eukaryota</taxon>
        <taxon>Viridiplantae</taxon>
        <taxon>Streptophyta</taxon>
        <taxon>Embryophyta</taxon>
        <taxon>Tracheophyta</taxon>
        <taxon>Spermatophyta</taxon>
        <taxon>Magnoliopsida</taxon>
        <taxon>eudicotyledons</taxon>
        <taxon>Gunneridae</taxon>
        <taxon>Pentapetalae</taxon>
        <taxon>rosids</taxon>
        <taxon>malvids</taxon>
        <taxon>Malvales</taxon>
        <taxon>Malvaceae</taxon>
        <taxon>Malvoideae</taxon>
        <taxon>Hibiscus</taxon>
    </lineage>
</organism>
<keyword evidence="1" id="KW-1133">Transmembrane helix</keyword>
<dbReference type="EMBL" id="JBBPBM010000017">
    <property type="protein sequence ID" value="KAK8556889.1"/>
    <property type="molecule type" value="Genomic_DNA"/>
</dbReference>
<keyword evidence="1" id="KW-0812">Transmembrane</keyword>
<proteinExistence type="predicted"/>
<accession>A0ABR2EBI8</accession>
<keyword evidence="1" id="KW-0472">Membrane</keyword>
<keyword evidence="3" id="KW-1185">Reference proteome</keyword>
<evidence type="ECO:0000313" key="3">
    <source>
        <dbReference type="Proteomes" id="UP001472677"/>
    </source>
</evidence>
<feature type="transmembrane region" description="Helical" evidence="1">
    <location>
        <begin position="124"/>
        <end position="140"/>
    </location>
</feature>
<dbReference type="Proteomes" id="UP001472677">
    <property type="component" value="Unassembled WGS sequence"/>
</dbReference>
<protein>
    <submittedName>
        <fullName evidence="2">Uncharacterized protein</fullName>
    </submittedName>
</protein>
<evidence type="ECO:0000256" key="1">
    <source>
        <dbReference type="SAM" id="Phobius"/>
    </source>
</evidence>